<accession>A0A1I0CS95</accession>
<dbReference type="GO" id="GO:1990281">
    <property type="term" value="C:efflux pump complex"/>
    <property type="evidence" value="ECO:0007669"/>
    <property type="project" value="TreeGrafter"/>
</dbReference>
<evidence type="ECO:0000256" key="5">
    <source>
        <dbReference type="ARBA" id="ARBA00023237"/>
    </source>
</evidence>
<name>A0A1I0CS95_9FIRM</name>
<keyword evidence="5" id="KW-0998">Cell outer membrane</keyword>
<organism evidence="8 9">
    <name type="scientific">Natronincola peptidivorans</name>
    <dbReference type="NCBI Taxonomy" id="426128"/>
    <lineage>
        <taxon>Bacteria</taxon>
        <taxon>Bacillati</taxon>
        <taxon>Bacillota</taxon>
        <taxon>Clostridia</taxon>
        <taxon>Peptostreptococcales</taxon>
        <taxon>Natronincolaceae</taxon>
        <taxon>Natronincola</taxon>
    </lineage>
</organism>
<reference evidence="8 9" key="1">
    <citation type="submission" date="2016-10" db="EMBL/GenBank/DDBJ databases">
        <authorList>
            <person name="de Groot N.N."/>
        </authorList>
    </citation>
    <scope>NUCLEOTIDE SEQUENCE [LARGE SCALE GENOMIC DNA]</scope>
    <source>
        <strain evidence="8 9">DSM 18979</strain>
    </source>
</reference>
<keyword evidence="9" id="KW-1185">Reference proteome</keyword>
<dbReference type="PANTHER" id="PTHR30026:SF20">
    <property type="entry name" value="OUTER MEMBRANE PROTEIN TOLC"/>
    <property type="match status" value="1"/>
</dbReference>
<evidence type="ECO:0000256" key="7">
    <source>
        <dbReference type="SAM" id="MobiDB-lite"/>
    </source>
</evidence>
<dbReference type="AlphaFoldDB" id="A0A1I0CS95"/>
<keyword evidence="4" id="KW-0472">Membrane</keyword>
<feature type="region of interest" description="Disordered" evidence="7">
    <location>
        <begin position="63"/>
        <end position="87"/>
    </location>
</feature>
<protein>
    <submittedName>
        <fullName evidence="8">Outer membrane efflux protein</fullName>
    </submittedName>
</protein>
<dbReference type="InterPro" id="IPR051906">
    <property type="entry name" value="TolC-like"/>
</dbReference>
<keyword evidence="3" id="KW-0812">Transmembrane</keyword>
<evidence type="ECO:0000256" key="2">
    <source>
        <dbReference type="ARBA" id="ARBA00022452"/>
    </source>
</evidence>
<dbReference type="Proteomes" id="UP000199568">
    <property type="component" value="Unassembled WGS sequence"/>
</dbReference>
<sequence length="378" mass="44463">MKKFTFKAKNLIVVIILLALSINFSYAQEMHNNINEIEQRILTYEEALEMALRRSYTARNAAADVERSQELRDQSAQDLRYSRPEGPGNDIQDLIARQELQMYLARETSLGMSKRQLEIINENIGFEINSIFNEIIKTENELELLDTQINTMGKKIQTMNLMVNNGLRSKLDYTTLNNQYQEVLKQQDILKKALDNQYIKLNKAIGLDEKERRLISKEINYEPLEELDIDLHINRMIARDPYIWNLEQQISLSQNRLSLYTYNANQEPYRALQIDKTKAENNVNSAKQNLRESLRLRYNQIQQLETQYRIQELKLKEANENFTILELRFELGMITKNDLLETETQLKSLEVALKNIIIQHEELKQLIAKPYLAPDYLN</sequence>
<dbReference type="GO" id="GO:0015288">
    <property type="term" value="F:porin activity"/>
    <property type="evidence" value="ECO:0007669"/>
    <property type="project" value="TreeGrafter"/>
</dbReference>
<evidence type="ECO:0000313" key="8">
    <source>
        <dbReference type="EMBL" id="SET22133.1"/>
    </source>
</evidence>
<keyword evidence="6" id="KW-0175">Coiled coil</keyword>
<evidence type="ECO:0000256" key="4">
    <source>
        <dbReference type="ARBA" id="ARBA00023136"/>
    </source>
</evidence>
<feature type="coiled-coil region" evidence="6">
    <location>
        <begin position="269"/>
        <end position="366"/>
    </location>
</feature>
<dbReference type="GO" id="GO:0009279">
    <property type="term" value="C:cell outer membrane"/>
    <property type="evidence" value="ECO:0007669"/>
    <property type="project" value="UniProtKB-SubCell"/>
</dbReference>
<dbReference type="GO" id="GO:0015562">
    <property type="term" value="F:efflux transmembrane transporter activity"/>
    <property type="evidence" value="ECO:0007669"/>
    <property type="project" value="InterPro"/>
</dbReference>
<dbReference type="RefSeq" id="WP_170834747.1">
    <property type="nucleotide sequence ID" value="NZ_FOHU01000006.1"/>
</dbReference>
<dbReference type="STRING" id="426128.SAMN05660297_01722"/>
<evidence type="ECO:0000256" key="1">
    <source>
        <dbReference type="ARBA" id="ARBA00004442"/>
    </source>
</evidence>
<dbReference type="Gene3D" id="1.20.1600.10">
    <property type="entry name" value="Outer membrane efflux proteins (OEP)"/>
    <property type="match status" value="1"/>
</dbReference>
<evidence type="ECO:0000313" key="9">
    <source>
        <dbReference type="Proteomes" id="UP000199568"/>
    </source>
</evidence>
<evidence type="ECO:0000256" key="3">
    <source>
        <dbReference type="ARBA" id="ARBA00022692"/>
    </source>
</evidence>
<gene>
    <name evidence="8" type="ORF">SAMN05660297_01722</name>
</gene>
<keyword evidence="2" id="KW-1134">Transmembrane beta strand</keyword>
<dbReference type="SUPFAM" id="SSF56954">
    <property type="entry name" value="Outer membrane efflux proteins (OEP)"/>
    <property type="match status" value="1"/>
</dbReference>
<evidence type="ECO:0000256" key="6">
    <source>
        <dbReference type="SAM" id="Coils"/>
    </source>
</evidence>
<feature type="coiled-coil region" evidence="6">
    <location>
        <begin position="27"/>
        <end position="54"/>
    </location>
</feature>
<comment type="subcellular location">
    <subcellularLocation>
        <location evidence="1">Cell outer membrane</location>
    </subcellularLocation>
</comment>
<proteinExistence type="predicted"/>
<dbReference type="EMBL" id="FOHU01000006">
    <property type="protein sequence ID" value="SET22133.1"/>
    <property type="molecule type" value="Genomic_DNA"/>
</dbReference>
<feature type="compositionally biased region" description="Basic and acidic residues" evidence="7">
    <location>
        <begin position="64"/>
        <end position="83"/>
    </location>
</feature>
<dbReference type="PANTHER" id="PTHR30026">
    <property type="entry name" value="OUTER MEMBRANE PROTEIN TOLC"/>
    <property type="match status" value="1"/>
</dbReference>